<reference evidence="17" key="1">
    <citation type="journal article" date="2019" name="Int. J. Syst. Evol. Microbiol.">
        <title>The Global Catalogue of Microorganisms (GCM) 10K type strain sequencing project: providing services to taxonomists for standard genome sequencing and annotation.</title>
        <authorList>
            <consortium name="The Broad Institute Genomics Platform"/>
            <consortium name="The Broad Institute Genome Sequencing Center for Infectious Disease"/>
            <person name="Wu L."/>
            <person name="Ma J."/>
        </authorList>
    </citation>
    <scope>NUCLEOTIDE SEQUENCE [LARGE SCALE GENOMIC DNA]</scope>
    <source>
        <strain evidence="17">CGMCC 1.8859</strain>
    </source>
</reference>
<evidence type="ECO:0000256" key="10">
    <source>
        <dbReference type="ARBA" id="ARBA00037387"/>
    </source>
</evidence>
<feature type="transmembrane region" description="Helical" evidence="14">
    <location>
        <begin position="15"/>
        <end position="34"/>
    </location>
</feature>
<evidence type="ECO:0000259" key="15">
    <source>
        <dbReference type="SMART" id="SM01007"/>
    </source>
</evidence>
<keyword evidence="5" id="KW-0762">Sugar transport</keyword>
<protein>
    <recommendedName>
        <fullName evidence="12">Ascorbate-specific PTS system EIIC component</fullName>
    </recommendedName>
    <alternativeName>
        <fullName evidence="13">Ascorbate-specific permease IIC component UlaA</fullName>
    </alternativeName>
</protein>
<evidence type="ECO:0000256" key="7">
    <source>
        <dbReference type="ARBA" id="ARBA00022692"/>
    </source>
</evidence>
<evidence type="ECO:0000256" key="9">
    <source>
        <dbReference type="ARBA" id="ARBA00023136"/>
    </source>
</evidence>
<proteinExistence type="inferred from homology"/>
<dbReference type="InterPro" id="IPR051562">
    <property type="entry name" value="Ascorbate-PTS_EIIC"/>
</dbReference>
<organism evidence="16 17">
    <name type="scientific">Silvimonas iriomotensis</name>
    <dbReference type="NCBI Taxonomy" id="449662"/>
    <lineage>
        <taxon>Bacteria</taxon>
        <taxon>Pseudomonadati</taxon>
        <taxon>Pseudomonadota</taxon>
        <taxon>Betaproteobacteria</taxon>
        <taxon>Neisseriales</taxon>
        <taxon>Chitinibacteraceae</taxon>
        <taxon>Silvimonas</taxon>
    </lineage>
</organism>
<keyword evidence="6" id="KW-0598">Phosphotransferase system</keyword>
<dbReference type="Gene3D" id="3.40.225.10">
    <property type="entry name" value="Class II aldolase/adducin N-terminal domain"/>
    <property type="match status" value="1"/>
</dbReference>
<keyword evidence="7 14" id="KW-0812">Transmembrane</keyword>
<evidence type="ECO:0000256" key="1">
    <source>
        <dbReference type="ARBA" id="ARBA00004651"/>
    </source>
</evidence>
<keyword evidence="9 14" id="KW-0472">Membrane</keyword>
<comment type="similarity">
    <text evidence="11">Belongs to the UlaA family.</text>
</comment>
<dbReference type="InterPro" id="IPR036409">
    <property type="entry name" value="Aldolase_II/adducin_N_sf"/>
</dbReference>
<dbReference type="PANTHER" id="PTHR33843:SF4">
    <property type="entry name" value="ASCORBATE-SPECIFIC PTS SYSTEM EIIC COMPONENT"/>
    <property type="match status" value="1"/>
</dbReference>
<feature type="domain" description="Class II aldolase/adducin N-terminal" evidence="15">
    <location>
        <begin position="111"/>
        <end position="278"/>
    </location>
</feature>
<sequence length="313" mass="33563">MDAVYNVFYVFYSQVLSRPEFLLGLVTMLGYLLLRKPADVVIKGTIKTIVGFMLLQAGAGVLVSTFKPIVTKLADVYQLTGTVADPYAGMVATIDALGDAYAWVGYTVLFALLLNVGLVLARRATGIRTVFLTGHIMFQGAGVIVAFFVLQLHTGMWTTITHLALYRAWPGIGGVVHTHSTFATAWAQAGCAIPALGTTHADYFHGDIPCTRGLTPAEINAEYEALTGAVILETVGQADPLHCPGIVVQQHGPFTWGCDAADAVHNAVVLEEVAHMAQLALGINPGQQRIAPALSDKHFSRKHGPNAYYGQTR</sequence>
<evidence type="ECO:0000256" key="5">
    <source>
        <dbReference type="ARBA" id="ARBA00022597"/>
    </source>
</evidence>
<dbReference type="Proteomes" id="UP000637267">
    <property type="component" value="Unassembled WGS sequence"/>
</dbReference>
<evidence type="ECO:0000256" key="3">
    <source>
        <dbReference type="ARBA" id="ARBA00022448"/>
    </source>
</evidence>
<dbReference type="InterPro" id="IPR001303">
    <property type="entry name" value="Aldolase_II/adducin_N"/>
</dbReference>
<comment type="subcellular location">
    <subcellularLocation>
        <location evidence="1">Cell membrane</location>
        <topology evidence="1">Multi-pass membrane protein</topology>
    </subcellularLocation>
</comment>
<dbReference type="Pfam" id="PF03611">
    <property type="entry name" value="EIIC-GAT"/>
    <property type="match status" value="1"/>
</dbReference>
<dbReference type="RefSeq" id="WP_268238350.1">
    <property type="nucleotide sequence ID" value="NZ_BMLX01000004.1"/>
</dbReference>
<keyword evidence="17" id="KW-1185">Reference proteome</keyword>
<keyword evidence="3" id="KW-0813">Transport</keyword>
<evidence type="ECO:0000256" key="13">
    <source>
        <dbReference type="ARBA" id="ARBA00042859"/>
    </source>
</evidence>
<feature type="transmembrane region" description="Helical" evidence="14">
    <location>
        <begin position="130"/>
        <end position="150"/>
    </location>
</feature>
<accession>A0ABQ2PC79</accession>
<dbReference type="SUPFAM" id="SSF53639">
    <property type="entry name" value="AraD/HMP-PK domain-like"/>
    <property type="match status" value="1"/>
</dbReference>
<evidence type="ECO:0000256" key="11">
    <source>
        <dbReference type="ARBA" id="ARBA00038218"/>
    </source>
</evidence>
<evidence type="ECO:0000256" key="2">
    <source>
        <dbReference type="ARBA" id="ARBA00011738"/>
    </source>
</evidence>
<gene>
    <name evidence="16" type="ORF">GCM10010970_29280</name>
</gene>
<evidence type="ECO:0000256" key="12">
    <source>
        <dbReference type="ARBA" id="ARBA00039702"/>
    </source>
</evidence>
<comment type="function">
    <text evidence="10">The phosphoenolpyruvate-dependent sugar phosphotransferase system (sugar PTS), a major carbohydrate active transport system, catalyzes the phosphorylation of incoming sugar substrates concomitantly with their translocation across the cell membrane. The enzyme II UlaABC PTS system is involved in ascorbate transport.</text>
</comment>
<evidence type="ECO:0000313" key="17">
    <source>
        <dbReference type="Proteomes" id="UP000637267"/>
    </source>
</evidence>
<evidence type="ECO:0000256" key="8">
    <source>
        <dbReference type="ARBA" id="ARBA00022989"/>
    </source>
</evidence>
<evidence type="ECO:0000256" key="4">
    <source>
        <dbReference type="ARBA" id="ARBA00022475"/>
    </source>
</evidence>
<evidence type="ECO:0000256" key="14">
    <source>
        <dbReference type="SAM" id="Phobius"/>
    </source>
</evidence>
<keyword evidence="8 14" id="KW-1133">Transmembrane helix</keyword>
<evidence type="ECO:0000256" key="6">
    <source>
        <dbReference type="ARBA" id="ARBA00022683"/>
    </source>
</evidence>
<keyword evidence="4" id="KW-1003">Cell membrane</keyword>
<dbReference type="PANTHER" id="PTHR33843">
    <property type="entry name" value="ASCORBATE-SPECIFIC PTS SYSTEM EIIC COMPONENT"/>
    <property type="match status" value="1"/>
</dbReference>
<dbReference type="EMBL" id="BMLX01000004">
    <property type="protein sequence ID" value="GGP22928.1"/>
    <property type="molecule type" value="Genomic_DNA"/>
</dbReference>
<feature type="transmembrane region" description="Helical" evidence="14">
    <location>
        <begin position="46"/>
        <end position="66"/>
    </location>
</feature>
<comment type="subunit">
    <text evidence="2">Homodimer.</text>
</comment>
<comment type="caution">
    <text evidence="16">The sequence shown here is derived from an EMBL/GenBank/DDBJ whole genome shotgun (WGS) entry which is preliminary data.</text>
</comment>
<feature type="transmembrane region" description="Helical" evidence="14">
    <location>
        <begin position="100"/>
        <end position="121"/>
    </location>
</feature>
<evidence type="ECO:0000313" key="16">
    <source>
        <dbReference type="EMBL" id="GGP22928.1"/>
    </source>
</evidence>
<dbReference type="InterPro" id="IPR004703">
    <property type="entry name" value="PTS_sugar-sp_permease"/>
</dbReference>
<dbReference type="SMART" id="SM01007">
    <property type="entry name" value="Aldolase_II"/>
    <property type="match status" value="1"/>
</dbReference>
<name>A0ABQ2PC79_9NEIS</name>